<proteinExistence type="inferred from homology"/>
<dbReference type="FunFam" id="3.30.160.20:FF:000046">
    <property type="entry name" value="Peptidyl-tRNA hydrolase ICT1"/>
    <property type="match status" value="1"/>
</dbReference>
<evidence type="ECO:0000256" key="3">
    <source>
        <dbReference type="ARBA" id="ARBA00039441"/>
    </source>
</evidence>
<dbReference type="SUPFAM" id="SSF110916">
    <property type="entry name" value="Peptidyl-tRNA hydrolase domain-like"/>
    <property type="match status" value="1"/>
</dbReference>
<evidence type="ECO:0000259" key="5">
    <source>
        <dbReference type="Pfam" id="PF00472"/>
    </source>
</evidence>
<accession>A0AAJ6YSK8</accession>
<dbReference type="GO" id="GO:0005762">
    <property type="term" value="C:mitochondrial large ribosomal subunit"/>
    <property type="evidence" value="ECO:0007669"/>
    <property type="project" value="TreeGrafter"/>
</dbReference>
<evidence type="ECO:0000313" key="6">
    <source>
        <dbReference type="Proteomes" id="UP000695007"/>
    </source>
</evidence>
<dbReference type="GO" id="GO:0016150">
    <property type="term" value="F:translation release factor activity, codon nonspecific"/>
    <property type="evidence" value="ECO:0007669"/>
    <property type="project" value="TreeGrafter"/>
</dbReference>
<dbReference type="PANTHER" id="PTHR11075:SF54">
    <property type="entry name" value="LARGE RIBOSOMAL SUBUNIT PROTEIN ML62"/>
    <property type="match status" value="1"/>
</dbReference>
<organism evidence="6 7">
    <name type="scientific">Ceratosolen solmsi marchali</name>
    <dbReference type="NCBI Taxonomy" id="326594"/>
    <lineage>
        <taxon>Eukaryota</taxon>
        <taxon>Metazoa</taxon>
        <taxon>Ecdysozoa</taxon>
        <taxon>Arthropoda</taxon>
        <taxon>Hexapoda</taxon>
        <taxon>Insecta</taxon>
        <taxon>Pterygota</taxon>
        <taxon>Neoptera</taxon>
        <taxon>Endopterygota</taxon>
        <taxon>Hymenoptera</taxon>
        <taxon>Apocrita</taxon>
        <taxon>Proctotrupomorpha</taxon>
        <taxon>Chalcidoidea</taxon>
        <taxon>Agaonidae</taxon>
        <taxon>Agaoninae</taxon>
        <taxon>Ceratosolen</taxon>
    </lineage>
</organism>
<gene>
    <name evidence="7" type="primary">LOC105366689</name>
</gene>
<dbReference type="KEGG" id="csol:105366689"/>
<dbReference type="InterPro" id="IPR000352">
    <property type="entry name" value="Pep_chain_release_fac_I"/>
</dbReference>
<evidence type="ECO:0000313" key="7">
    <source>
        <dbReference type="RefSeq" id="XP_011503512.1"/>
    </source>
</evidence>
<dbReference type="Pfam" id="PF00472">
    <property type="entry name" value="RF-1"/>
    <property type="match status" value="1"/>
</dbReference>
<dbReference type="GO" id="GO:0070126">
    <property type="term" value="P:mitochondrial translational termination"/>
    <property type="evidence" value="ECO:0007669"/>
    <property type="project" value="TreeGrafter"/>
</dbReference>
<dbReference type="Proteomes" id="UP000695007">
    <property type="component" value="Unplaced"/>
</dbReference>
<protein>
    <recommendedName>
        <fullName evidence="3">Large ribosomal subunit protein mL62</fullName>
        <ecNumber evidence="1">3.1.1.29</ecNumber>
    </recommendedName>
    <alternativeName>
        <fullName evidence="4">Peptidyl-tRNA hydrolase ICT1, mitochondrial</fullName>
    </alternativeName>
</protein>
<dbReference type="GeneID" id="105366689"/>
<dbReference type="Gene3D" id="3.30.160.20">
    <property type="match status" value="1"/>
</dbReference>
<keyword evidence="7" id="KW-0378">Hydrolase</keyword>
<dbReference type="AlphaFoldDB" id="A0AAJ6YSK8"/>
<keyword evidence="6" id="KW-1185">Reference proteome</keyword>
<dbReference type="InterPro" id="IPR052104">
    <property type="entry name" value="Mito_Release_Factor_mL62"/>
</dbReference>
<comment type="similarity">
    <text evidence="2">Belongs to the prokaryotic/mitochondrial release factor family. Mitochondrion-specific ribosomal protein mL62 subfamily.</text>
</comment>
<sequence length="175" mass="20557">MFAFKSAYCLEKLYPMSNLNLYTPTIASEHSIENFNGYIPLKEIDVTYSSSTGPGGQNVNRVNTKVDIRFKIKNASWISDEIKQKLFMKYQNNINKDGYLIIKSDLTRSQQLNLADALQKLRKMIQDLFIIPKQPTIYVQEKYRQRQIKAAQERVFIKRKRSDVKRNRQIIIKTD</sequence>
<feature type="domain" description="Prokaryotic-type class I peptide chain release factors" evidence="5">
    <location>
        <begin position="38"/>
        <end position="168"/>
    </location>
</feature>
<evidence type="ECO:0000256" key="4">
    <source>
        <dbReference type="ARBA" id="ARBA00041531"/>
    </source>
</evidence>
<name>A0AAJ6YSK8_9HYME</name>
<dbReference type="GO" id="GO:0004045">
    <property type="term" value="F:peptidyl-tRNA hydrolase activity"/>
    <property type="evidence" value="ECO:0007669"/>
    <property type="project" value="UniProtKB-EC"/>
</dbReference>
<evidence type="ECO:0000256" key="2">
    <source>
        <dbReference type="ARBA" id="ARBA00038225"/>
    </source>
</evidence>
<dbReference type="EC" id="3.1.1.29" evidence="1"/>
<dbReference type="PANTHER" id="PTHR11075">
    <property type="entry name" value="PEPTIDE CHAIN RELEASE FACTOR"/>
    <property type="match status" value="1"/>
</dbReference>
<reference evidence="7" key="1">
    <citation type="submission" date="2025-08" db="UniProtKB">
        <authorList>
            <consortium name="RefSeq"/>
        </authorList>
    </citation>
    <scope>IDENTIFICATION</scope>
</reference>
<evidence type="ECO:0000256" key="1">
    <source>
        <dbReference type="ARBA" id="ARBA00013260"/>
    </source>
</evidence>
<dbReference type="RefSeq" id="XP_011503512.1">
    <property type="nucleotide sequence ID" value="XM_011505210.1"/>
</dbReference>